<protein>
    <submittedName>
        <fullName evidence="10">4-amino-4-deoxy-L-arabinose transferase or related glycosyltransferase of PMT family</fullName>
    </submittedName>
</protein>
<keyword evidence="3" id="KW-0328">Glycosyltransferase</keyword>
<keyword evidence="5 8" id="KW-0812">Transmembrane</keyword>
<evidence type="ECO:0000256" key="2">
    <source>
        <dbReference type="ARBA" id="ARBA00022475"/>
    </source>
</evidence>
<feature type="transmembrane region" description="Helical" evidence="8">
    <location>
        <begin position="80"/>
        <end position="106"/>
    </location>
</feature>
<feature type="transmembrane region" description="Helical" evidence="8">
    <location>
        <begin position="153"/>
        <end position="169"/>
    </location>
</feature>
<dbReference type="GO" id="GO:0016740">
    <property type="term" value="F:transferase activity"/>
    <property type="evidence" value="ECO:0007669"/>
    <property type="project" value="UniProtKB-KW"/>
</dbReference>
<dbReference type="InterPro" id="IPR038731">
    <property type="entry name" value="RgtA/B/C-like"/>
</dbReference>
<feature type="transmembrane region" description="Helical" evidence="8">
    <location>
        <begin position="356"/>
        <end position="373"/>
    </location>
</feature>
<feature type="transmembrane region" description="Helical" evidence="8">
    <location>
        <begin position="181"/>
        <end position="206"/>
    </location>
</feature>
<feature type="transmembrane region" description="Helical" evidence="8">
    <location>
        <begin position="331"/>
        <end position="350"/>
    </location>
</feature>
<dbReference type="PANTHER" id="PTHR33908:SF11">
    <property type="entry name" value="MEMBRANE PROTEIN"/>
    <property type="match status" value="1"/>
</dbReference>
<dbReference type="PANTHER" id="PTHR33908">
    <property type="entry name" value="MANNOSYLTRANSFERASE YKCB-RELATED"/>
    <property type="match status" value="1"/>
</dbReference>
<keyword evidence="11" id="KW-1185">Reference proteome</keyword>
<feature type="transmembrane region" description="Helical" evidence="8">
    <location>
        <begin position="302"/>
        <end position="319"/>
    </location>
</feature>
<feature type="transmembrane region" description="Helical" evidence="8">
    <location>
        <begin position="127"/>
        <end position="147"/>
    </location>
</feature>
<accession>A0ABN8XF66</accession>
<dbReference type="Proteomes" id="UP001161497">
    <property type="component" value="Chromosome"/>
</dbReference>
<evidence type="ECO:0000256" key="7">
    <source>
        <dbReference type="ARBA" id="ARBA00023136"/>
    </source>
</evidence>
<feature type="transmembrane region" description="Helical" evidence="8">
    <location>
        <begin position="218"/>
        <end position="236"/>
    </location>
</feature>
<dbReference type="Pfam" id="PF13231">
    <property type="entry name" value="PMT_2"/>
    <property type="match status" value="1"/>
</dbReference>
<feature type="transmembrane region" description="Helical" evidence="8">
    <location>
        <begin position="273"/>
        <end position="296"/>
    </location>
</feature>
<dbReference type="EMBL" id="OX458932">
    <property type="protein sequence ID" value="CAI9084527.1"/>
    <property type="molecule type" value="Genomic_DNA"/>
</dbReference>
<reference evidence="10" key="1">
    <citation type="submission" date="2023-03" db="EMBL/GenBank/DDBJ databases">
        <authorList>
            <person name="Cremers G."/>
            <person name="Picone N."/>
        </authorList>
    </citation>
    <scope>NUCLEOTIDE SEQUENCE</scope>
    <source>
        <strain evidence="10">Sample_alias</strain>
    </source>
</reference>
<evidence type="ECO:0000256" key="4">
    <source>
        <dbReference type="ARBA" id="ARBA00022679"/>
    </source>
</evidence>
<keyword evidence="6 8" id="KW-1133">Transmembrane helix</keyword>
<evidence type="ECO:0000313" key="10">
    <source>
        <dbReference type="EMBL" id="CAI9084527.1"/>
    </source>
</evidence>
<evidence type="ECO:0000256" key="1">
    <source>
        <dbReference type="ARBA" id="ARBA00004651"/>
    </source>
</evidence>
<sequence length="516" mass="59213">MIPKLIAAVQMLKEITKATKSNSLSLDNRAFHRIIAFGVIAAGFFFHLWFSTTFWLIPDEAYYWLWSKHPSLSYATKGPVVAWCIAVGSFFFGNSILAIRFMALLFSIGSGVLIYSLAEKLFDSRTALLSVLFAASCPIFSIGSVLMTIDSPSLFFWLLSAFLFLQAIVQDKRTYWVFTGMSLGVGFLAKYVNAFELLCFSLYLWFYPDKRRLLLSQNYAYFLLFSFLFSLPVWLWNANHGWVTVHHLLHRGDLTSSFVIEPTELIKFLQEQLLSYSPFLFIGIICSIILVLWSPAFRSPQTLFLLTLFLPAFLFYTFLSLHKAAKGNWTVTAVSSGIILLAYIMVRLFHLPHIKVLLLSGLAVSFLQTALLHREDLSFLGIKPEKDPLLRPRGWQSVAVELNEIQKKFHPEYFIANDYALASELQFLIQSSKVFIPTCLQEQTQFAFWESYPILHNAKAIYISNDQSRLLPECLKKEFSTIEPFGGFWREYKGKKIEYYTVWLLSSFPSASRSEN</sequence>
<evidence type="ECO:0000256" key="3">
    <source>
        <dbReference type="ARBA" id="ARBA00022676"/>
    </source>
</evidence>
<feature type="transmembrane region" description="Helical" evidence="8">
    <location>
        <begin position="34"/>
        <end position="57"/>
    </location>
</feature>
<organism evidence="10 11">
    <name type="scientific">Candidatus Methylacidiphilum fumarolicum</name>
    <dbReference type="NCBI Taxonomy" id="591154"/>
    <lineage>
        <taxon>Bacteria</taxon>
        <taxon>Pseudomonadati</taxon>
        <taxon>Verrucomicrobiota</taxon>
        <taxon>Methylacidiphilae</taxon>
        <taxon>Methylacidiphilales</taxon>
        <taxon>Methylacidiphilaceae</taxon>
        <taxon>Methylacidiphilum (ex Ratnadevi et al. 2023)</taxon>
    </lineage>
</organism>
<gene>
    <name evidence="10" type="primary">arnT</name>
    <name evidence="10" type="ORF">MFUM_0120</name>
</gene>
<evidence type="ECO:0000256" key="5">
    <source>
        <dbReference type="ARBA" id="ARBA00022692"/>
    </source>
</evidence>
<name>A0ABN8XF66_9BACT</name>
<comment type="subcellular location">
    <subcellularLocation>
        <location evidence="1">Cell membrane</location>
        <topology evidence="1">Multi-pass membrane protein</topology>
    </subcellularLocation>
</comment>
<evidence type="ECO:0000259" key="9">
    <source>
        <dbReference type="Pfam" id="PF13231"/>
    </source>
</evidence>
<evidence type="ECO:0000256" key="8">
    <source>
        <dbReference type="SAM" id="Phobius"/>
    </source>
</evidence>
<proteinExistence type="predicted"/>
<keyword evidence="4 10" id="KW-0808">Transferase</keyword>
<evidence type="ECO:0000313" key="11">
    <source>
        <dbReference type="Proteomes" id="UP001161497"/>
    </source>
</evidence>
<dbReference type="RefSeq" id="WP_009058044.1">
    <property type="nucleotide sequence ID" value="NZ_JAHXRZ010000003.1"/>
</dbReference>
<keyword evidence="7 8" id="KW-0472">Membrane</keyword>
<dbReference type="InterPro" id="IPR050297">
    <property type="entry name" value="LipidA_mod_glycosyltrf_83"/>
</dbReference>
<feature type="domain" description="Glycosyltransferase RgtA/B/C/D-like" evidence="9">
    <location>
        <begin position="77"/>
        <end position="236"/>
    </location>
</feature>
<keyword evidence="2" id="KW-1003">Cell membrane</keyword>
<evidence type="ECO:0000256" key="6">
    <source>
        <dbReference type="ARBA" id="ARBA00022989"/>
    </source>
</evidence>